<evidence type="ECO:0000259" key="10">
    <source>
        <dbReference type="Pfam" id="PF02870"/>
    </source>
</evidence>
<comment type="caution">
    <text evidence="11">The sequence shown here is derived from an EMBL/GenBank/DDBJ whole genome shotgun (WGS) entry which is preliminary data.</text>
</comment>
<feature type="domain" description="Methylated-DNA-[protein]-cysteine S-methyltransferase DNA binding" evidence="9">
    <location>
        <begin position="76"/>
        <end position="155"/>
    </location>
</feature>
<dbReference type="Proteomes" id="UP001560267">
    <property type="component" value="Unassembled WGS sequence"/>
</dbReference>
<proteinExistence type="inferred from homology"/>
<gene>
    <name evidence="11" type="ORF">AB6A68_10755</name>
</gene>
<comment type="function">
    <text evidence="8">Involved in the cellular defense against the biological effects of O6-methylguanine (O6-MeG) and O4-methylthymine (O4-MeT) in DNA. Repairs the methylated nucleobase in DNA by stoichiometrically transferring the methyl group to a cysteine residue in the enzyme. This is a suicide reaction: the enzyme is irreversibly inactivated.</text>
</comment>
<dbReference type="Gene3D" id="3.30.160.70">
    <property type="entry name" value="Methylated DNA-protein cysteine methyltransferase domain"/>
    <property type="match status" value="1"/>
</dbReference>
<dbReference type="CDD" id="cd06445">
    <property type="entry name" value="ATase"/>
    <property type="match status" value="1"/>
</dbReference>
<dbReference type="InterPro" id="IPR001497">
    <property type="entry name" value="MethylDNA_cys_MeTrfase_AS"/>
</dbReference>
<evidence type="ECO:0000259" key="9">
    <source>
        <dbReference type="Pfam" id="PF01035"/>
    </source>
</evidence>
<evidence type="ECO:0000256" key="8">
    <source>
        <dbReference type="HAMAP-Rule" id="MF_00772"/>
    </source>
</evidence>
<evidence type="ECO:0000256" key="5">
    <source>
        <dbReference type="ARBA" id="ARBA00022763"/>
    </source>
</evidence>
<dbReference type="NCBIfam" id="TIGR00589">
    <property type="entry name" value="ogt"/>
    <property type="match status" value="1"/>
</dbReference>
<keyword evidence="4 8" id="KW-0808">Transferase</keyword>
<reference evidence="11 12" key="1">
    <citation type="submission" date="2024-07" db="EMBL/GenBank/DDBJ databases">
        <title>Draft Genome Sequence of Ferrimicrobium acidiphilum Strain YE2023, Isolated from a Pulp of Bioleach Reactor.</title>
        <authorList>
            <person name="Elkina Y.A."/>
            <person name="Bulaeva A.G."/>
            <person name="Beletsky A.V."/>
            <person name="Mardanov A.V."/>
        </authorList>
    </citation>
    <scope>NUCLEOTIDE SEQUENCE [LARGE SCALE GENOMIC DNA]</scope>
    <source>
        <strain evidence="11 12">YE2023</strain>
    </source>
</reference>
<evidence type="ECO:0000256" key="3">
    <source>
        <dbReference type="ARBA" id="ARBA00022603"/>
    </source>
</evidence>
<evidence type="ECO:0000313" key="12">
    <source>
        <dbReference type="Proteomes" id="UP001560267"/>
    </source>
</evidence>
<keyword evidence="2 8" id="KW-0963">Cytoplasm</keyword>
<evidence type="ECO:0000313" key="11">
    <source>
        <dbReference type="EMBL" id="MEX6430306.1"/>
    </source>
</evidence>
<keyword evidence="5 8" id="KW-0227">DNA damage</keyword>
<protein>
    <recommendedName>
        <fullName evidence="8">Methylated-DNA--protein-cysteine methyltransferase</fullName>
        <ecNumber evidence="8">2.1.1.63</ecNumber>
    </recommendedName>
    <alternativeName>
        <fullName evidence="8">6-O-methylguanine-DNA methyltransferase</fullName>
        <shortName evidence="8">MGMT</shortName>
    </alternativeName>
    <alternativeName>
        <fullName evidence="8">O-6-methylguanine-DNA-alkyltransferase</fullName>
    </alternativeName>
</protein>
<organism evidence="11 12">
    <name type="scientific">Ferrimicrobium acidiphilum</name>
    <dbReference type="NCBI Taxonomy" id="121039"/>
    <lineage>
        <taxon>Bacteria</taxon>
        <taxon>Bacillati</taxon>
        <taxon>Actinomycetota</taxon>
        <taxon>Acidimicrobiia</taxon>
        <taxon>Acidimicrobiales</taxon>
        <taxon>Acidimicrobiaceae</taxon>
        <taxon>Ferrimicrobium</taxon>
    </lineage>
</organism>
<dbReference type="PANTHER" id="PTHR10815">
    <property type="entry name" value="METHYLATED-DNA--PROTEIN-CYSTEINE METHYLTRANSFERASE"/>
    <property type="match status" value="1"/>
</dbReference>
<comment type="catalytic activity">
    <reaction evidence="7 8">
        <text>a 6-O-methyl-2'-deoxyguanosine in DNA + L-cysteinyl-[protein] = S-methyl-L-cysteinyl-[protein] + a 2'-deoxyguanosine in DNA</text>
        <dbReference type="Rhea" id="RHEA:24000"/>
        <dbReference type="Rhea" id="RHEA-COMP:10131"/>
        <dbReference type="Rhea" id="RHEA-COMP:10132"/>
        <dbReference type="Rhea" id="RHEA-COMP:11367"/>
        <dbReference type="Rhea" id="RHEA-COMP:11368"/>
        <dbReference type="ChEBI" id="CHEBI:29950"/>
        <dbReference type="ChEBI" id="CHEBI:82612"/>
        <dbReference type="ChEBI" id="CHEBI:85445"/>
        <dbReference type="ChEBI" id="CHEBI:85448"/>
        <dbReference type="EC" id="2.1.1.63"/>
    </reaction>
</comment>
<accession>A0ABV3Y422</accession>
<evidence type="ECO:0000256" key="4">
    <source>
        <dbReference type="ARBA" id="ARBA00022679"/>
    </source>
</evidence>
<sequence>MTHYRNVDSPIGRLVLAGQGDHLTHLVLEHTVHPPLSQSQWIEDAEAFPNVVSQLEAYFAGELTGFDVALRPTGTDFQRQIWDALCEIPYGETRSYGDIARRIGKPAAVRAVGMANGRNPIAIIVPCHRVIGANGSLTGYAGGLDVKRALLQLEAGSLRGTGTIA</sequence>
<evidence type="ECO:0000256" key="2">
    <source>
        <dbReference type="ARBA" id="ARBA00022490"/>
    </source>
</evidence>
<dbReference type="GO" id="GO:0003908">
    <property type="term" value="F:methylated-DNA-[protein]-cysteine S-methyltransferase activity"/>
    <property type="evidence" value="ECO:0007669"/>
    <property type="project" value="UniProtKB-EC"/>
</dbReference>
<dbReference type="InterPro" id="IPR008332">
    <property type="entry name" value="MethylG_MeTrfase_N"/>
</dbReference>
<dbReference type="Gene3D" id="1.10.10.10">
    <property type="entry name" value="Winged helix-like DNA-binding domain superfamily/Winged helix DNA-binding domain"/>
    <property type="match status" value="1"/>
</dbReference>
<evidence type="ECO:0000256" key="7">
    <source>
        <dbReference type="ARBA" id="ARBA00049348"/>
    </source>
</evidence>
<keyword evidence="3 8" id="KW-0489">Methyltransferase</keyword>
<dbReference type="PROSITE" id="PS00374">
    <property type="entry name" value="MGMT"/>
    <property type="match status" value="1"/>
</dbReference>
<feature type="domain" description="Methylguanine DNA methyltransferase ribonuclease-like" evidence="10">
    <location>
        <begin position="3"/>
        <end position="71"/>
    </location>
</feature>
<dbReference type="PANTHER" id="PTHR10815:SF5">
    <property type="entry name" value="METHYLATED-DNA--PROTEIN-CYSTEINE METHYLTRANSFERASE"/>
    <property type="match status" value="1"/>
</dbReference>
<dbReference type="HAMAP" id="MF_00772">
    <property type="entry name" value="OGT"/>
    <property type="match status" value="1"/>
</dbReference>
<comment type="miscellaneous">
    <text evidence="8">This enzyme catalyzes only one turnover and therefore is not strictly catalytic. According to one definition, an enzyme is a biocatalyst that acts repeatedly and over many reaction cycles.</text>
</comment>
<dbReference type="Pfam" id="PF01035">
    <property type="entry name" value="DNA_binding_1"/>
    <property type="match status" value="1"/>
</dbReference>
<feature type="active site" description="Nucleophile; methyl group acceptor" evidence="8">
    <location>
        <position position="127"/>
    </location>
</feature>
<dbReference type="InterPro" id="IPR023546">
    <property type="entry name" value="MGMT"/>
</dbReference>
<evidence type="ECO:0000256" key="1">
    <source>
        <dbReference type="ARBA" id="ARBA00001286"/>
    </source>
</evidence>
<dbReference type="SUPFAM" id="SSF46767">
    <property type="entry name" value="Methylated DNA-protein cysteine methyltransferase, C-terminal domain"/>
    <property type="match status" value="1"/>
</dbReference>
<dbReference type="InterPro" id="IPR036388">
    <property type="entry name" value="WH-like_DNA-bd_sf"/>
</dbReference>
<dbReference type="SUPFAM" id="SSF53155">
    <property type="entry name" value="Methylated DNA-protein cysteine methyltransferase domain"/>
    <property type="match status" value="1"/>
</dbReference>
<keyword evidence="12" id="KW-1185">Reference proteome</keyword>
<dbReference type="EC" id="2.1.1.63" evidence="8"/>
<keyword evidence="6 8" id="KW-0234">DNA repair</keyword>
<dbReference type="InterPro" id="IPR036217">
    <property type="entry name" value="MethylDNA_cys_MeTrfase_DNAb"/>
</dbReference>
<dbReference type="GO" id="GO:0032259">
    <property type="term" value="P:methylation"/>
    <property type="evidence" value="ECO:0007669"/>
    <property type="project" value="UniProtKB-KW"/>
</dbReference>
<comment type="similarity">
    <text evidence="8">Belongs to the MGMT family.</text>
</comment>
<name>A0ABV3Y422_9ACTN</name>
<dbReference type="Pfam" id="PF02870">
    <property type="entry name" value="Methyltransf_1N"/>
    <property type="match status" value="1"/>
</dbReference>
<comment type="catalytic activity">
    <reaction evidence="1 8">
        <text>a 4-O-methyl-thymidine in DNA + L-cysteinyl-[protein] = a thymidine in DNA + S-methyl-L-cysteinyl-[protein]</text>
        <dbReference type="Rhea" id="RHEA:53428"/>
        <dbReference type="Rhea" id="RHEA-COMP:10131"/>
        <dbReference type="Rhea" id="RHEA-COMP:10132"/>
        <dbReference type="Rhea" id="RHEA-COMP:13555"/>
        <dbReference type="Rhea" id="RHEA-COMP:13556"/>
        <dbReference type="ChEBI" id="CHEBI:29950"/>
        <dbReference type="ChEBI" id="CHEBI:82612"/>
        <dbReference type="ChEBI" id="CHEBI:137386"/>
        <dbReference type="ChEBI" id="CHEBI:137387"/>
        <dbReference type="EC" id="2.1.1.63"/>
    </reaction>
</comment>
<dbReference type="InterPro" id="IPR014048">
    <property type="entry name" value="MethylDNA_cys_MeTrfase_DNA-bd"/>
</dbReference>
<dbReference type="RefSeq" id="WP_366525898.1">
    <property type="nucleotide sequence ID" value="NZ_JBFSHR010000045.1"/>
</dbReference>
<comment type="subcellular location">
    <subcellularLocation>
        <location evidence="8">Cytoplasm</location>
    </subcellularLocation>
</comment>
<evidence type="ECO:0000256" key="6">
    <source>
        <dbReference type="ARBA" id="ARBA00023204"/>
    </source>
</evidence>
<dbReference type="EMBL" id="JBFSHR010000045">
    <property type="protein sequence ID" value="MEX6430306.1"/>
    <property type="molecule type" value="Genomic_DNA"/>
</dbReference>
<dbReference type="InterPro" id="IPR036631">
    <property type="entry name" value="MGMT_N_sf"/>
</dbReference>